<keyword evidence="1" id="KW-0472">Membrane</keyword>
<dbReference type="OrthoDB" id="5624736at2759"/>
<evidence type="ECO:0000313" key="4">
    <source>
        <dbReference type="Proteomes" id="UP000245699"/>
    </source>
</evidence>
<evidence type="ECO:0000256" key="1">
    <source>
        <dbReference type="SAM" id="Phobius"/>
    </source>
</evidence>
<organism evidence="2 4">
    <name type="scientific">Furculomyces boomerangus</name>
    <dbReference type="NCBI Taxonomy" id="61424"/>
    <lineage>
        <taxon>Eukaryota</taxon>
        <taxon>Fungi</taxon>
        <taxon>Fungi incertae sedis</taxon>
        <taxon>Zoopagomycota</taxon>
        <taxon>Kickxellomycotina</taxon>
        <taxon>Harpellomycetes</taxon>
        <taxon>Harpellales</taxon>
        <taxon>Harpellaceae</taxon>
        <taxon>Furculomyces</taxon>
    </lineage>
</organism>
<keyword evidence="1" id="KW-1133">Transmembrane helix</keyword>
<sequence>MIRLQQIFGRSRTLLATQIDQGLSSHVNSITLQKRHFLRGAFRRSKDPKHALLGQRFRWEKGELSKFIVDYLAWSFLGSCAYYYILRSKALNEMKSEKEITIHDLERQIEAKNNPTLNLETQIADNHVQIVIENPIPINVSF</sequence>
<comment type="caution">
    <text evidence="2">The sequence shown here is derived from an EMBL/GenBank/DDBJ whole genome shotgun (WGS) entry which is preliminary data.</text>
</comment>
<keyword evidence="4" id="KW-1185">Reference proteome</keyword>
<keyword evidence="1" id="KW-0812">Transmembrane</keyword>
<dbReference type="EMBL" id="MBFT01000684">
    <property type="protein sequence ID" value="PVU87837.1"/>
    <property type="molecule type" value="Genomic_DNA"/>
</dbReference>
<evidence type="ECO:0000313" key="3">
    <source>
        <dbReference type="EMBL" id="PVU89807.1"/>
    </source>
</evidence>
<reference evidence="2 4" key="1">
    <citation type="journal article" date="2018" name="MBio">
        <title>Comparative Genomics Reveals the Core Gene Toolbox for the Fungus-Insect Symbiosis.</title>
        <authorList>
            <person name="Wang Y."/>
            <person name="Stata M."/>
            <person name="Wang W."/>
            <person name="Stajich J.E."/>
            <person name="White M.M."/>
            <person name="Moncalvo J.M."/>
        </authorList>
    </citation>
    <scope>NUCLEOTIDE SEQUENCE [LARGE SCALE GENOMIC DNA]</scope>
    <source>
        <strain evidence="2 4">AUS-77-4</strain>
    </source>
</reference>
<dbReference type="AlphaFoldDB" id="A0A2T9Y693"/>
<feature type="transmembrane region" description="Helical" evidence="1">
    <location>
        <begin position="67"/>
        <end position="86"/>
    </location>
</feature>
<accession>A0A2T9Y693</accession>
<dbReference type="EMBL" id="MBFT01000521">
    <property type="protein sequence ID" value="PVU89807.1"/>
    <property type="molecule type" value="Genomic_DNA"/>
</dbReference>
<evidence type="ECO:0000313" key="2">
    <source>
        <dbReference type="EMBL" id="PVU87837.1"/>
    </source>
</evidence>
<dbReference type="Proteomes" id="UP000245699">
    <property type="component" value="Unassembled WGS sequence"/>
</dbReference>
<name>A0A2T9Y693_9FUNG</name>
<gene>
    <name evidence="3" type="ORF">BB559_004936</name>
    <name evidence="2" type="ORF">BB559_005862</name>
</gene>
<proteinExistence type="predicted"/>
<protein>
    <submittedName>
        <fullName evidence="2">Uncharacterized protein</fullName>
    </submittedName>
</protein>